<sequence length="74" mass="7788">MVAADLLEHPHRATALTTVFQYAVPIMIAAFVLTWLLKEVPLRGRTHSGTDTSRELTAGSAPGTAEPDSIGAGT</sequence>
<feature type="region of interest" description="Disordered" evidence="1">
    <location>
        <begin position="44"/>
        <end position="74"/>
    </location>
</feature>
<dbReference type="Proteomes" id="UP001500730">
    <property type="component" value="Unassembled WGS sequence"/>
</dbReference>
<evidence type="ECO:0000313" key="4">
    <source>
        <dbReference type="Proteomes" id="UP001500730"/>
    </source>
</evidence>
<keyword evidence="4" id="KW-1185">Reference proteome</keyword>
<protein>
    <submittedName>
        <fullName evidence="3">Uncharacterized protein</fullName>
    </submittedName>
</protein>
<feature type="transmembrane region" description="Helical" evidence="2">
    <location>
        <begin position="20"/>
        <end position="37"/>
    </location>
</feature>
<evidence type="ECO:0000256" key="2">
    <source>
        <dbReference type="SAM" id="Phobius"/>
    </source>
</evidence>
<keyword evidence="2" id="KW-1133">Transmembrane helix</keyword>
<evidence type="ECO:0000313" key="3">
    <source>
        <dbReference type="EMBL" id="GAA2468850.1"/>
    </source>
</evidence>
<keyword evidence="2" id="KW-0472">Membrane</keyword>
<reference evidence="3 4" key="1">
    <citation type="journal article" date="2019" name="Int. J. Syst. Evol. Microbiol.">
        <title>The Global Catalogue of Microorganisms (GCM) 10K type strain sequencing project: providing services to taxonomists for standard genome sequencing and annotation.</title>
        <authorList>
            <consortium name="The Broad Institute Genomics Platform"/>
            <consortium name="The Broad Institute Genome Sequencing Center for Infectious Disease"/>
            <person name="Wu L."/>
            <person name="Ma J."/>
        </authorList>
    </citation>
    <scope>NUCLEOTIDE SEQUENCE [LARGE SCALE GENOMIC DNA]</scope>
    <source>
        <strain evidence="3 4">JCM 16259</strain>
    </source>
</reference>
<proteinExistence type="predicted"/>
<comment type="caution">
    <text evidence="3">The sequence shown here is derived from an EMBL/GenBank/DDBJ whole genome shotgun (WGS) entry which is preliminary data.</text>
</comment>
<dbReference type="EMBL" id="BAAARE010000001">
    <property type="protein sequence ID" value="GAA2468850.1"/>
    <property type="molecule type" value="Genomic_DNA"/>
</dbReference>
<organism evidence="3 4">
    <name type="scientific">Terrabacter carboxydivorans</name>
    <dbReference type="NCBI Taxonomy" id="619730"/>
    <lineage>
        <taxon>Bacteria</taxon>
        <taxon>Bacillati</taxon>
        <taxon>Actinomycetota</taxon>
        <taxon>Actinomycetes</taxon>
        <taxon>Micrococcales</taxon>
        <taxon>Intrasporangiaceae</taxon>
        <taxon>Terrabacter</taxon>
    </lineage>
</organism>
<keyword evidence="2" id="KW-0812">Transmembrane</keyword>
<name>A0ABN3KPI1_9MICO</name>
<accession>A0ABN3KPI1</accession>
<evidence type="ECO:0000256" key="1">
    <source>
        <dbReference type="SAM" id="MobiDB-lite"/>
    </source>
</evidence>
<gene>
    <name evidence="3" type="ORF">GCM10009858_02730</name>
</gene>